<evidence type="ECO:0000313" key="4">
    <source>
        <dbReference type="Proteomes" id="UP000041254"/>
    </source>
</evidence>
<evidence type="ECO:0000256" key="1">
    <source>
        <dbReference type="SAM" id="MobiDB-lite"/>
    </source>
</evidence>
<accession>A0A0G4FPI3</accession>
<dbReference type="PhylomeDB" id="A0A0G4FPI3"/>
<dbReference type="VEuPathDB" id="CryptoDB:Vbra_15901"/>
<feature type="region of interest" description="Disordered" evidence="1">
    <location>
        <begin position="356"/>
        <end position="383"/>
    </location>
</feature>
<dbReference type="Proteomes" id="UP000041254">
    <property type="component" value="Unassembled WGS sequence"/>
</dbReference>
<keyword evidence="4" id="KW-1185">Reference proteome</keyword>
<feature type="chain" id="PRO_5005188891" evidence="2">
    <location>
        <begin position="20"/>
        <end position="491"/>
    </location>
</feature>
<feature type="region of interest" description="Disordered" evidence="1">
    <location>
        <begin position="472"/>
        <end position="491"/>
    </location>
</feature>
<gene>
    <name evidence="3" type="ORF">Vbra_15901</name>
</gene>
<dbReference type="EMBL" id="CDMY01000474">
    <property type="protein sequence ID" value="CEM15916.1"/>
    <property type="molecule type" value="Genomic_DNA"/>
</dbReference>
<sequence>MKATIFAVLSLLVCGFASTRQRLRGLGEDGAPRPLIWRVEDQEGVKAYLIGTSKLGLFYRPYEGDALSLVDRLFYKAQPDVVVGEDAGSEEEEPLPDIPLPLARTLFDQLDSYPVVEERLGRLHDLVEGLSTSPEQYDVDEQWSGEIMNSTPFGSAIALHFLLERNYMFNCAMASDGLSLAGYIGSLGTREGAAAAAIETQREAGQSLDYSRDIPLDTQMVYLNMTLAVYEALTRNFTRYPPSTLTTPQSPVVYAWKQGDRAMLERLFAFEECGLNFAPLKDINASKGSFYYEGYFSDELLGELEARQAACRDNEQLQELFSAANRTRKEATSRRNQLWLDRVLFLLANGTREAVTDTNGTTQANVTSEGNSTSQANATSGSNFTLNTSQANATGQRNVTNVIGGEGEGQRGPCRPLFVFALEWDALVGIHDDDLLLTGLEAAGYNVTRVVDAAGIPARGADERCEMTSEELEAFTEGDDWPRYETQNGEA</sequence>
<dbReference type="AlphaFoldDB" id="A0A0G4FPI3"/>
<feature type="signal peptide" evidence="2">
    <location>
        <begin position="1"/>
        <end position="19"/>
    </location>
</feature>
<evidence type="ECO:0000313" key="3">
    <source>
        <dbReference type="EMBL" id="CEM15916.1"/>
    </source>
</evidence>
<proteinExistence type="predicted"/>
<keyword evidence="2" id="KW-0732">Signal</keyword>
<evidence type="ECO:0000256" key="2">
    <source>
        <dbReference type="SAM" id="SignalP"/>
    </source>
</evidence>
<dbReference type="InParanoid" id="A0A0G4FPI3"/>
<organism evidence="3 4">
    <name type="scientific">Vitrella brassicaformis (strain CCMP3155)</name>
    <dbReference type="NCBI Taxonomy" id="1169540"/>
    <lineage>
        <taxon>Eukaryota</taxon>
        <taxon>Sar</taxon>
        <taxon>Alveolata</taxon>
        <taxon>Colpodellida</taxon>
        <taxon>Vitrellaceae</taxon>
        <taxon>Vitrella</taxon>
    </lineage>
</organism>
<protein>
    <submittedName>
        <fullName evidence="3">Uncharacterized protein</fullName>
    </submittedName>
</protein>
<name>A0A0G4FPI3_VITBC</name>
<reference evidence="3 4" key="1">
    <citation type="submission" date="2014-11" db="EMBL/GenBank/DDBJ databases">
        <authorList>
            <person name="Zhu J."/>
            <person name="Qi W."/>
            <person name="Song R."/>
        </authorList>
    </citation>
    <scope>NUCLEOTIDE SEQUENCE [LARGE SCALE GENOMIC DNA]</scope>
</reference>